<dbReference type="EMBL" id="BSRX01000008">
    <property type="protein sequence ID" value="GLW53821.1"/>
    <property type="molecule type" value="Genomic_DNA"/>
</dbReference>
<dbReference type="Gene3D" id="3.90.550.10">
    <property type="entry name" value="Spore Coat Polysaccharide Biosynthesis Protein SpsA, Chain A"/>
    <property type="match status" value="1"/>
</dbReference>
<name>A0A9W6PFA8_9ACTN</name>
<feature type="compositionally biased region" description="Pro residues" evidence="1">
    <location>
        <begin position="9"/>
        <end position="29"/>
    </location>
</feature>
<protein>
    <recommendedName>
        <fullName evidence="2">Glycosyltransferase 2-like domain-containing protein</fullName>
    </recommendedName>
</protein>
<sequence>MNTRNAAPGPVPGPVPAPVPGPVPAPVPAPAALPGEPPVQVAELDLARPGELRRPGYGERYRPTGRQALALVRSAGRPLGTVTAHAPDGHPEQLCAALHAAAHRRFDPLAGRPDAHAQADDDHGEEPAVSVVVCTRNRPDLLIRCLDSLLRTHYPYLDAIVVDNAPADGAVRRLLSQRYGRRVRYLHEPVPGLARARNRGLAAARGTICAFADDDLVLDPQWLPALAAGFRGAPRTACVTGLVLPAELDTRAQLLLERYSGYGKGFAPRDYTLRTPTGDPLHPFATGRLGTGANMAFRTEVLRALGGFDPATGTGTPARGGEDLLAFLQVLTAGHTVSYRPDAIVWHPHRRELDTLPRQVFGLGAGFGAYLAAAVHHQPRLLAALLPLIPRGLRRTAHRGAPGASADPSGPADPLLRALRRRELLGLLYGPLGYLRSLRAQRRADHRIAEHRTAERRLAERRRAERRYAGVQFADGRGPERQLSIGAGKFDGPGRTDGASR</sequence>
<evidence type="ECO:0000259" key="2">
    <source>
        <dbReference type="Pfam" id="PF00535"/>
    </source>
</evidence>
<dbReference type="RefSeq" id="WP_051777212.1">
    <property type="nucleotide sequence ID" value="NZ_BSRX01000008.1"/>
</dbReference>
<dbReference type="Pfam" id="PF00535">
    <property type="entry name" value="Glycos_transf_2"/>
    <property type="match status" value="1"/>
</dbReference>
<dbReference type="Proteomes" id="UP001165143">
    <property type="component" value="Unassembled WGS sequence"/>
</dbReference>
<dbReference type="InterPro" id="IPR001173">
    <property type="entry name" value="Glyco_trans_2-like"/>
</dbReference>
<dbReference type="PANTHER" id="PTHR43685">
    <property type="entry name" value="GLYCOSYLTRANSFERASE"/>
    <property type="match status" value="1"/>
</dbReference>
<dbReference type="AlphaFoldDB" id="A0A9W6PFA8"/>
<feature type="region of interest" description="Disordered" evidence="1">
    <location>
        <begin position="470"/>
        <end position="501"/>
    </location>
</feature>
<evidence type="ECO:0000313" key="4">
    <source>
        <dbReference type="Proteomes" id="UP001165143"/>
    </source>
</evidence>
<feature type="compositionally biased region" description="Basic and acidic residues" evidence="1">
    <location>
        <begin position="492"/>
        <end position="501"/>
    </location>
</feature>
<dbReference type="InterPro" id="IPR050834">
    <property type="entry name" value="Glycosyltransf_2"/>
</dbReference>
<gene>
    <name evidence="3" type="ORF">Kpho01_18320</name>
</gene>
<dbReference type="PANTHER" id="PTHR43685:SF2">
    <property type="entry name" value="GLYCOSYLTRANSFERASE 2-LIKE DOMAIN-CONTAINING PROTEIN"/>
    <property type="match status" value="1"/>
</dbReference>
<feature type="region of interest" description="Disordered" evidence="1">
    <location>
        <begin position="1"/>
        <end position="29"/>
    </location>
</feature>
<feature type="domain" description="Glycosyltransferase 2-like" evidence="2">
    <location>
        <begin position="130"/>
        <end position="241"/>
    </location>
</feature>
<comment type="caution">
    <text evidence="3">The sequence shown here is derived from an EMBL/GenBank/DDBJ whole genome shotgun (WGS) entry which is preliminary data.</text>
</comment>
<evidence type="ECO:0000313" key="3">
    <source>
        <dbReference type="EMBL" id="GLW53821.1"/>
    </source>
</evidence>
<organism evidence="3 4">
    <name type="scientific">Kitasatospora phosalacinea</name>
    <dbReference type="NCBI Taxonomy" id="2065"/>
    <lineage>
        <taxon>Bacteria</taxon>
        <taxon>Bacillati</taxon>
        <taxon>Actinomycetota</taxon>
        <taxon>Actinomycetes</taxon>
        <taxon>Kitasatosporales</taxon>
        <taxon>Streptomycetaceae</taxon>
        <taxon>Kitasatospora</taxon>
    </lineage>
</organism>
<accession>A0A9W6PFA8</accession>
<dbReference type="OrthoDB" id="153025at2"/>
<proteinExistence type="predicted"/>
<evidence type="ECO:0000256" key="1">
    <source>
        <dbReference type="SAM" id="MobiDB-lite"/>
    </source>
</evidence>
<reference evidence="3" key="1">
    <citation type="submission" date="2023-02" db="EMBL/GenBank/DDBJ databases">
        <title>Kitasatospora phosalacinea NBRC 14362.</title>
        <authorList>
            <person name="Ichikawa N."/>
            <person name="Sato H."/>
            <person name="Tonouchi N."/>
        </authorList>
    </citation>
    <scope>NUCLEOTIDE SEQUENCE</scope>
    <source>
        <strain evidence="3">NBRC 14362</strain>
    </source>
</reference>
<dbReference type="SUPFAM" id="SSF53448">
    <property type="entry name" value="Nucleotide-diphospho-sugar transferases"/>
    <property type="match status" value="1"/>
</dbReference>
<dbReference type="InterPro" id="IPR029044">
    <property type="entry name" value="Nucleotide-diphossugar_trans"/>
</dbReference>